<dbReference type="Proteomes" id="UP000830768">
    <property type="component" value="Chromosome 10"/>
</dbReference>
<reference evidence="1" key="1">
    <citation type="submission" date="2021-11" db="EMBL/GenBank/DDBJ databases">
        <title>Fusarium solani-melongenae Genome sequencing and assembly.</title>
        <authorList>
            <person name="Xie S."/>
            <person name="Huang L."/>
            <person name="Zhang X."/>
        </authorList>
    </citation>
    <scope>NUCLEOTIDE SEQUENCE</scope>
    <source>
        <strain evidence="1">CRI 24-3</strain>
    </source>
</reference>
<protein>
    <submittedName>
        <fullName evidence="1">Uncharacterized protein</fullName>
    </submittedName>
</protein>
<accession>A0ACD3ZHJ6</accession>
<organism evidence="1 2">
    <name type="scientific">Fusarium solani subsp. cucurbitae</name>
    <name type="common">Neocosmosporum cucurbitae</name>
    <dbReference type="NCBI Taxonomy" id="2747967"/>
    <lineage>
        <taxon>Eukaryota</taxon>
        <taxon>Fungi</taxon>
        <taxon>Dikarya</taxon>
        <taxon>Ascomycota</taxon>
        <taxon>Pezizomycotina</taxon>
        <taxon>Sordariomycetes</taxon>
        <taxon>Hypocreomycetidae</taxon>
        <taxon>Hypocreales</taxon>
        <taxon>Nectriaceae</taxon>
        <taxon>Fusarium</taxon>
        <taxon>Fusarium solani species complex</taxon>
    </lineage>
</organism>
<sequence>MTTFEDAAAEKPRSEAIEQPEKFDNQNNEVAVFEDIDPEEERKLVRKLDRVIMPLMALVYFFQSTLTYLLTDLDKGSINYAAVFGLKTDLKLTGEEFSWVVSLFYLGQLASEYPAAYILSRFHITMFNFHGLAAARFFLGFAEAAVSPAFVIITSNWYRRSEHPIRVATWMSMNGISQIVGALLMYAVGGAKMSIESWRAIFLVFGGLTVACGIVFVLLMPRNTTNAWFLNEREREIATRRLAIDRATRDKAHFDKEQMWEALSSPLTWLYFMMALCVTLTTPILKFSSLVINGFGFSKFRTMLVGLPGGAINFVTVWMSAIVPLLLPGTRVYTAIGLTLIPLAGSTILLALPVNVNGGASWGIVASTLVASNVKGNTKKSIVSAGFFITYCVGCIVSPQAWQEEDAPRYTKGCILSIASWGALIVTLVIYMTLVKRENNLRDGKAAEGQIEYLSASQVGEGSHTQIGVSVDSDLTDVGDKGFRYNS</sequence>
<dbReference type="EMBL" id="CP090038">
    <property type="protein sequence ID" value="UPL00568.1"/>
    <property type="molecule type" value="Genomic_DNA"/>
</dbReference>
<keyword evidence="2" id="KW-1185">Reference proteome</keyword>
<evidence type="ECO:0000313" key="2">
    <source>
        <dbReference type="Proteomes" id="UP000830768"/>
    </source>
</evidence>
<proteinExistence type="predicted"/>
<evidence type="ECO:0000313" key="1">
    <source>
        <dbReference type="EMBL" id="UPL00568.1"/>
    </source>
</evidence>
<name>A0ACD3ZHJ6_FUSSC</name>
<gene>
    <name evidence="1" type="ORF">LCI18_011502</name>
</gene>